<sequence>MPPRTQREPALPEPPYDRQLLSELHAGTLPGATAAHIRDRLHLDSAAGAFLGELDEVQRRLARLSAEHPGNQGRGDDLPVHLTEQLDAMLAGAARERAEAAWDTRRARRRGSHRYVVAAVACAAALAGLLVLSPRLVDLVGASSDASLPPGSATQPWGFEAGRSDEGAGPLDPQRLQECLDAAGMPGGTEIIGVEPMRTEDLPRARFRVIVAAPSGPGMLVLTIGNGCGPGEAGILDRRAIGAPGE</sequence>
<protein>
    <recommendedName>
        <fullName evidence="5">Anti-sigma-M factor RsmA</fullName>
    </recommendedName>
</protein>
<evidence type="ECO:0000313" key="4">
    <source>
        <dbReference type="Proteomes" id="UP000642993"/>
    </source>
</evidence>
<accession>A0A927PLE8</accession>
<feature type="region of interest" description="Disordered" evidence="1">
    <location>
        <begin position="143"/>
        <end position="169"/>
    </location>
</feature>
<evidence type="ECO:0000256" key="2">
    <source>
        <dbReference type="SAM" id="Phobius"/>
    </source>
</evidence>
<gene>
    <name evidence="3" type="ORF">HT102_11100</name>
</gene>
<evidence type="ECO:0000256" key="1">
    <source>
        <dbReference type="SAM" id="MobiDB-lite"/>
    </source>
</evidence>
<keyword evidence="2" id="KW-1133">Transmembrane helix</keyword>
<reference evidence="3" key="1">
    <citation type="submission" date="2020-09" db="EMBL/GenBank/DDBJ databases">
        <title>Hoyosella lacisalsi sp. nov., a halotolerant actinobacterium isolated from soil of Lake Gudzhirganskoe.</title>
        <authorList>
            <person name="Yang Q."/>
            <person name="Guo P.Y."/>
            <person name="Liu S.W."/>
            <person name="Li F.N."/>
            <person name="Sun C.H."/>
        </authorList>
    </citation>
    <scope>NUCLEOTIDE SEQUENCE</scope>
    <source>
        <strain evidence="3">G463</strain>
    </source>
</reference>
<evidence type="ECO:0000313" key="3">
    <source>
        <dbReference type="EMBL" id="MBD8507035.1"/>
    </source>
</evidence>
<dbReference type="AlphaFoldDB" id="A0A927PLE8"/>
<comment type="caution">
    <text evidence="3">The sequence shown here is derived from an EMBL/GenBank/DDBJ whole genome shotgun (WGS) entry which is preliminary data.</text>
</comment>
<dbReference type="EMBL" id="JACYWE010000006">
    <property type="protein sequence ID" value="MBD8507035.1"/>
    <property type="molecule type" value="Genomic_DNA"/>
</dbReference>
<keyword evidence="2" id="KW-0472">Membrane</keyword>
<dbReference type="RefSeq" id="WP_192039494.1">
    <property type="nucleotide sequence ID" value="NZ_JACYWE010000006.1"/>
</dbReference>
<keyword evidence="2" id="KW-0812">Transmembrane</keyword>
<dbReference type="Proteomes" id="UP000642993">
    <property type="component" value="Unassembled WGS sequence"/>
</dbReference>
<proteinExistence type="predicted"/>
<name>A0A927PLE8_9ACTN</name>
<keyword evidence="4" id="KW-1185">Reference proteome</keyword>
<evidence type="ECO:0008006" key="5">
    <source>
        <dbReference type="Google" id="ProtNLM"/>
    </source>
</evidence>
<organism evidence="3 4">
    <name type="scientific">Lolliginicoccus lacisalsi</name>
    <dbReference type="NCBI Taxonomy" id="2742202"/>
    <lineage>
        <taxon>Bacteria</taxon>
        <taxon>Bacillati</taxon>
        <taxon>Actinomycetota</taxon>
        <taxon>Actinomycetes</taxon>
        <taxon>Mycobacteriales</taxon>
        <taxon>Hoyosellaceae</taxon>
        <taxon>Lolliginicoccus</taxon>
    </lineage>
</organism>
<feature type="transmembrane region" description="Helical" evidence="2">
    <location>
        <begin position="115"/>
        <end position="137"/>
    </location>
</feature>